<dbReference type="PRINTS" id="PR00081">
    <property type="entry name" value="GDHRDH"/>
</dbReference>
<keyword evidence="3" id="KW-1185">Reference proteome</keyword>
<evidence type="ECO:0000313" key="2">
    <source>
        <dbReference type="EnsemblPlants" id="ORUFI04G07580.2"/>
    </source>
</evidence>
<dbReference type="PANTHER" id="PTHR48476:SF1">
    <property type="entry name" value="SHORT-CHAIN DEHYDROGENASE TIC 32, CHLOROPLASTIC-LIKE"/>
    <property type="match status" value="1"/>
</dbReference>
<dbReference type="PANTHER" id="PTHR48476">
    <property type="entry name" value="SHORT-CHAIN DEHYDROGENASE TIC 32, CHLOROPLASTIC-LIKE"/>
    <property type="match status" value="1"/>
</dbReference>
<sequence>MWGLLRRRSPSGFSPSSTGEEVTAGVDGSGLVAVVTGASSGIGAETCRVLAMRGVHVVMGVRNSSAGARVRDEIARQVPAAKIEMLDLDLSSMSSVRRFAENFNALNLPLNILGLRLYHLSYQRRALSCIFQQITLEQDAKVTVNSLHPGAVVTNIMRHWYFVNGMLSTLGKFFVKGVEQGAATVCYVALHPQVAGVTGKYFVDCNVTELKSHALDMDLAKRLWDFSLNLIH</sequence>
<organism evidence="2 3">
    <name type="scientific">Oryza rufipogon</name>
    <name type="common">Brownbeard rice</name>
    <name type="synonym">Asian wild rice</name>
    <dbReference type="NCBI Taxonomy" id="4529"/>
    <lineage>
        <taxon>Eukaryota</taxon>
        <taxon>Viridiplantae</taxon>
        <taxon>Streptophyta</taxon>
        <taxon>Embryophyta</taxon>
        <taxon>Tracheophyta</taxon>
        <taxon>Spermatophyta</taxon>
        <taxon>Magnoliopsida</taxon>
        <taxon>Liliopsida</taxon>
        <taxon>Poales</taxon>
        <taxon>Poaceae</taxon>
        <taxon>BOP clade</taxon>
        <taxon>Oryzoideae</taxon>
        <taxon>Oryzeae</taxon>
        <taxon>Oryzinae</taxon>
        <taxon>Oryza</taxon>
    </lineage>
</organism>
<evidence type="ECO:0000313" key="3">
    <source>
        <dbReference type="Proteomes" id="UP000008022"/>
    </source>
</evidence>
<dbReference type="SUPFAM" id="SSF51735">
    <property type="entry name" value="NAD(P)-binding Rossmann-fold domains"/>
    <property type="match status" value="1"/>
</dbReference>
<name>A0A0E0P6X1_ORYRU</name>
<dbReference type="Pfam" id="PF00106">
    <property type="entry name" value="adh_short"/>
    <property type="match status" value="1"/>
</dbReference>
<reference evidence="2" key="2">
    <citation type="submission" date="2015-06" db="UniProtKB">
        <authorList>
            <consortium name="EnsemblPlants"/>
        </authorList>
    </citation>
    <scope>IDENTIFICATION</scope>
</reference>
<evidence type="ECO:0000256" key="1">
    <source>
        <dbReference type="SAM" id="MobiDB-lite"/>
    </source>
</evidence>
<dbReference type="Gene3D" id="3.40.50.720">
    <property type="entry name" value="NAD(P)-binding Rossmann-like Domain"/>
    <property type="match status" value="2"/>
</dbReference>
<dbReference type="InterPro" id="IPR002347">
    <property type="entry name" value="SDR_fam"/>
</dbReference>
<protein>
    <submittedName>
        <fullName evidence="2">Uncharacterized protein</fullName>
    </submittedName>
</protein>
<dbReference type="Gramene" id="ORUFI04G07580.2">
    <property type="protein sequence ID" value="ORUFI04G07580.2"/>
    <property type="gene ID" value="ORUFI04G07580"/>
</dbReference>
<accession>A0A0E0P6X1</accession>
<dbReference type="EnsemblPlants" id="ORUFI04G07580.2">
    <property type="protein sequence ID" value="ORUFI04G07580.2"/>
    <property type="gene ID" value="ORUFI04G07580"/>
</dbReference>
<feature type="region of interest" description="Disordered" evidence="1">
    <location>
        <begin position="1"/>
        <end position="23"/>
    </location>
</feature>
<dbReference type="InterPro" id="IPR055280">
    <property type="entry name" value="TIC32"/>
</dbReference>
<dbReference type="Proteomes" id="UP000008022">
    <property type="component" value="Unassembled WGS sequence"/>
</dbReference>
<reference evidence="3" key="1">
    <citation type="submission" date="2013-06" db="EMBL/GenBank/DDBJ databases">
        <authorList>
            <person name="Zhao Q."/>
        </authorList>
    </citation>
    <scope>NUCLEOTIDE SEQUENCE</scope>
    <source>
        <strain evidence="3">cv. W1943</strain>
    </source>
</reference>
<dbReference type="InterPro" id="IPR036291">
    <property type="entry name" value="NAD(P)-bd_dom_sf"/>
</dbReference>
<dbReference type="AlphaFoldDB" id="A0A0E0P6X1"/>
<proteinExistence type="predicted"/>